<dbReference type="InterPro" id="IPR010071">
    <property type="entry name" value="AA_adenyl_dom"/>
</dbReference>
<feature type="domain" description="Carrier" evidence="9">
    <location>
        <begin position="13"/>
        <end position="89"/>
    </location>
</feature>
<dbReference type="InterPro" id="IPR045851">
    <property type="entry name" value="AMP-bd_C_sf"/>
</dbReference>
<dbReference type="PROSITE" id="PS00455">
    <property type="entry name" value="AMP_BINDING"/>
    <property type="match status" value="1"/>
</dbReference>
<dbReference type="PROSITE" id="PS00012">
    <property type="entry name" value="PHOSPHOPANTETHEINE"/>
    <property type="match status" value="1"/>
</dbReference>
<dbReference type="InterPro" id="IPR057737">
    <property type="entry name" value="Condensation_MtbB-like"/>
</dbReference>
<dbReference type="PANTHER" id="PTHR45527">
    <property type="entry name" value="NONRIBOSOMAL PEPTIDE SYNTHETASE"/>
    <property type="match status" value="1"/>
</dbReference>
<dbReference type="InterPro" id="IPR006162">
    <property type="entry name" value="Ppantetheine_attach_site"/>
</dbReference>
<dbReference type="CDD" id="cd19535">
    <property type="entry name" value="Cyc_NRPS"/>
    <property type="match status" value="1"/>
</dbReference>
<dbReference type="InterPro" id="IPR020806">
    <property type="entry name" value="PKS_PP-bd"/>
</dbReference>
<dbReference type="PROSITE" id="PS50075">
    <property type="entry name" value="CARRIER"/>
    <property type="match status" value="2"/>
</dbReference>
<dbReference type="Gene3D" id="1.10.1200.10">
    <property type="entry name" value="ACP-like"/>
    <property type="match status" value="2"/>
</dbReference>
<evidence type="ECO:0000256" key="3">
    <source>
        <dbReference type="ARBA" id="ARBA00007380"/>
    </source>
</evidence>
<accession>A0ABW4TEQ7</accession>
<dbReference type="InterPro" id="IPR025110">
    <property type="entry name" value="AMP-bd_C"/>
</dbReference>
<dbReference type="SMART" id="SM00823">
    <property type="entry name" value="PKS_PP"/>
    <property type="match status" value="2"/>
</dbReference>
<feature type="domain" description="Carrier" evidence="9">
    <location>
        <begin position="1062"/>
        <end position="1137"/>
    </location>
</feature>
<keyword evidence="5" id="KW-0596">Phosphopantetheine</keyword>
<dbReference type="InterPro" id="IPR020845">
    <property type="entry name" value="AMP-binding_CS"/>
</dbReference>
<comment type="cofactor">
    <cofactor evidence="1">
        <name>pantetheine 4'-phosphate</name>
        <dbReference type="ChEBI" id="CHEBI:47942"/>
    </cofactor>
</comment>
<evidence type="ECO:0000259" key="9">
    <source>
        <dbReference type="PROSITE" id="PS50075"/>
    </source>
</evidence>
<protein>
    <recommendedName>
        <fullName evidence="4">Phenyloxazoline synthase MbtB</fullName>
    </recommendedName>
    <alternativeName>
        <fullName evidence="8">Mycobactin synthetase protein B</fullName>
    </alternativeName>
</protein>
<dbReference type="Pfam" id="PF00550">
    <property type="entry name" value="PP-binding"/>
    <property type="match status" value="2"/>
</dbReference>
<evidence type="ECO:0000256" key="2">
    <source>
        <dbReference type="ARBA" id="ARBA00005102"/>
    </source>
</evidence>
<dbReference type="Pfam" id="PF00501">
    <property type="entry name" value="AMP-binding"/>
    <property type="match status" value="1"/>
</dbReference>
<proteinExistence type="inferred from homology"/>
<dbReference type="SUPFAM" id="SSF47336">
    <property type="entry name" value="ACP-like"/>
    <property type="match status" value="2"/>
</dbReference>
<dbReference type="PANTHER" id="PTHR45527:SF10">
    <property type="entry name" value="PYOCHELIN SYNTHASE PCHF"/>
    <property type="match status" value="1"/>
</dbReference>
<dbReference type="InterPro" id="IPR000873">
    <property type="entry name" value="AMP-dep_synth/lig_dom"/>
</dbReference>
<gene>
    <name evidence="10" type="ORF">ACFSKW_50795</name>
</gene>
<evidence type="ECO:0000256" key="8">
    <source>
        <dbReference type="ARBA" id="ARBA00033440"/>
    </source>
</evidence>
<keyword evidence="7" id="KW-0436">Ligase</keyword>
<evidence type="ECO:0000313" key="11">
    <source>
        <dbReference type="Proteomes" id="UP001597368"/>
    </source>
</evidence>
<dbReference type="CDD" id="cd12114">
    <property type="entry name" value="A_NRPS_TlmIV_like"/>
    <property type="match status" value="1"/>
</dbReference>
<dbReference type="SUPFAM" id="SSF52777">
    <property type="entry name" value="CoA-dependent acyltransferases"/>
    <property type="match status" value="2"/>
</dbReference>
<evidence type="ECO:0000256" key="5">
    <source>
        <dbReference type="ARBA" id="ARBA00022450"/>
    </source>
</evidence>
<keyword evidence="6" id="KW-0597">Phosphoprotein</keyword>
<dbReference type="InterPro" id="IPR036736">
    <property type="entry name" value="ACP-like_sf"/>
</dbReference>
<dbReference type="InterPro" id="IPR023213">
    <property type="entry name" value="CAT-like_dom_sf"/>
</dbReference>
<evidence type="ECO:0000313" key="10">
    <source>
        <dbReference type="EMBL" id="MFD1939774.1"/>
    </source>
</evidence>
<keyword evidence="11" id="KW-1185">Reference proteome</keyword>
<dbReference type="Gene3D" id="3.30.559.10">
    <property type="entry name" value="Chloramphenicol acetyltransferase-like domain"/>
    <property type="match status" value="1"/>
</dbReference>
<dbReference type="EMBL" id="JBHUFV010000096">
    <property type="protein sequence ID" value="MFD1939774.1"/>
    <property type="molecule type" value="Genomic_DNA"/>
</dbReference>
<dbReference type="RefSeq" id="WP_379582362.1">
    <property type="nucleotide sequence ID" value="NZ_JBHUFV010000096.1"/>
</dbReference>
<name>A0ABW4TEQ7_9ACTN</name>
<evidence type="ECO:0000256" key="4">
    <source>
        <dbReference type="ARBA" id="ARBA00016743"/>
    </source>
</evidence>
<evidence type="ECO:0000256" key="7">
    <source>
        <dbReference type="ARBA" id="ARBA00022598"/>
    </source>
</evidence>
<dbReference type="Pfam" id="PF00668">
    <property type="entry name" value="Condensation"/>
    <property type="match status" value="1"/>
</dbReference>
<organism evidence="10 11">
    <name type="scientific">Nonomuraea mangrovi</name>
    <dbReference type="NCBI Taxonomy" id="2316207"/>
    <lineage>
        <taxon>Bacteria</taxon>
        <taxon>Bacillati</taxon>
        <taxon>Actinomycetota</taxon>
        <taxon>Actinomycetes</taxon>
        <taxon>Streptosporangiales</taxon>
        <taxon>Streptosporangiaceae</taxon>
        <taxon>Nonomuraea</taxon>
    </lineage>
</organism>
<comment type="caution">
    <text evidence="10">The sequence shown here is derived from an EMBL/GenBank/DDBJ whole genome shotgun (WGS) entry which is preliminary data.</text>
</comment>
<evidence type="ECO:0000256" key="1">
    <source>
        <dbReference type="ARBA" id="ARBA00001957"/>
    </source>
</evidence>
<comment type="similarity">
    <text evidence="3">Belongs to the ATP-dependent AMP-binding enzyme family. MbtB subfamily.</text>
</comment>
<dbReference type="Gene3D" id="3.30.559.30">
    <property type="entry name" value="Nonribosomal peptide synthetase, condensation domain"/>
    <property type="match status" value="1"/>
</dbReference>
<reference evidence="11" key="1">
    <citation type="journal article" date="2019" name="Int. J. Syst. Evol. Microbiol.">
        <title>The Global Catalogue of Microorganisms (GCM) 10K type strain sequencing project: providing services to taxonomists for standard genome sequencing and annotation.</title>
        <authorList>
            <consortium name="The Broad Institute Genomics Platform"/>
            <consortium name="The Broad Institute Genome Sequencing Center for Infectious Disease"/>
            <person name="Wu L."/>
            <person name="Ma J."/>
        </authorList>
    </citation>
    <scope>NUCLEOTIDE SEQUENCE [LARGE SCALE GENOMIC DNA]</scope>
    <source>
        <strain evidence="11">ICMP 6774ER</strain>
    </source>
</reference>
<dbReference type="Gene3D" id="3.30.300.30">
    <property type="match status" value="1"/>
</dbReference>
<sequence>MSATEPASGRADQNRVLEPADLREAVAGLLGIHAGDLDDHQDLLALGLESIAVMRIANLFRRAGARVTFERLAEEPTLASWLALLAGADLRPAGSRPQAGRTPVDENDEHALAPMQQAYWIGGQDGQPLGGVSAHFYAEFDGSDVDPDRLEAAVRALLARHGMLRARFTPNGRQQVLARSPWPGLTVHDLRGAAGEDGLARLRTELSHRRFDIEGADVFDVQLSLLDEGRTRMHVGIAMLVADAQSYQVLLADLATLYREPGAGLRPLNYSFAQYLADQQEFENSDATRAAEDYWRGRLAELPGPPQLPLAEGAGLREHRGVTRYYQRLSSAEVARIAACAQAEALTLPVVFCTVYAEVLSRWSAEPRFLLNIPTFGRRELHDDVPLIVGDFTNVTLLSVDAGEPATFAERARAVQAQLRSDLTHADHSGVEVLRDLARGSRSNWPRAPVVFTSVIGMGELFGPEVRECFGTPVWTSSETPQVWLDQQVIEGGDGGLLVNWDVTDGVFPGGLVEALTGAYEEALTSLTDAASWQKPLAVRLPQSQTAVRTRANGTGGALSLGRLHERFFDRAALHPDRTALAWGDSDELSYGELADRARRIAGGLHSVGISPGDTVAVTAAKGPWQIAAVLGVLAAGAAYVPVGIDQPSARRERMYQTAGVGGVVCVGDEIVRLDWPGTLPVFDVRQLAEYQPMARDGVRHDDDQLAYIIFTSGSTGEPKGVEITHRAAMNTVMAVNDHFGIDEHDRVLALSALDFDLSVYDVFGLLSAGGAIVLVDELDRKEARSWGRLVRRHRVTVWNSVPALLEMFLVGGGLSGPDDVPAVILVSGDWVSADLPAQVSGLRPDARFAALGGATEAAIWSNLLEVKDLRPEWTAVPYGYPLRAQRFRVTDGQGRDRPDWVPGELWIGGSGLAMGYRDQPELTASAFVHDGGERWYRTGDLARYLPDGMVEFLGRSDDQVKIGGHRIELGEIEAALARLPRVERAVAFPIGSPHRRIAAALVGADADAAKRALADALPPYMVPDEIVTLPEIPLTGTGKVDRRRLAGMVERAHPTASRREPPEGPTEQALAAIWAEILDLPEVGRRDSFFGLGGDSLQATRMQESLRTRLGVSVTLRQLFSAPTVAELAAVVDVQRDVAGEFEEGGI</sequence>
<dbReference type="Gene3D" id="3.40.50.12780">
    <property type="entry name" value="N-terminal domain of ligase-like"/>
    <property type="match status" value="1"/>
</dbReference>
<dbReference type="NCBIfam" id="TIGR01733">
    <property type="entry name" value="AA-adenyl-dom"/>
    <property type="match status" value="1"/>
</dbReference>
<dbReference type="InterPro" id="IPR042099">
    <property type="entry name" value="ANL_N_sf"/>
</dbReference>
<dbReference type="InterPro" id="IPR001242">
    <property type="entry name" value="Condensation_dom"/>
</dbReference>
<dbReference type="SUPFAM" id="SSF56801">
    <property type="entry name" value="Acetyl-CoA synthetase-like"/>
    <property type="match status" value="1"/>
</dbReference>
<dbReference type="Pfam" id="PF13193">
    <property type="entry name" value="AMP-binding_C"/>
    <property type="match status" value="1"/>
</dbReference>
<dbReference type="Proteomes" id="UP001597368">
    <property type="component" value="Unassembled WGS sequence"/>
</dbReference>
<evidence type="ECO:0000256" key="6">
    <source>
        <dbReference type="ARBA" id="ARBA00022553"/>
    </source>
</evidence>
<comment type="pathway">
    <text evidence="2">Siderophore biosynthesis; mycobactin biosynthesis.</text>
</comment>
<dbReference type="InterPro" id="IPR009081">
    <property type="entry name" value="PP-bd_ACP"/>
</dbReference>